<dbReference type="GO" id="GO:0046872">
    <property type="term" value="F:metal ion binding"/>
    <property type="evidence" value="ECO:0007669"/>
    <property type="project" value="InterPro"/>
</dbReference>
<dbReference type="Proteomes" id="UP000317624">
    <property type="component" value="Unassembled WGS sequence"/>
</dbReference>
<dbReference type="InterPro" id="IPR036594">
    <property type="entry name" value="Meth_synthase_dom"/>
</dbReference>
<dbReference type="GO" id="GO:0031419">
    <property type="term" value="F:cobalamin binding"/>
    <property type="evidence" value="ECO:0007669"/>
    <property type="project" value="InterPro"/>
</dbReference>
<dbReference type="Gene3D" id="1.10.1240.10">
    <property type="entry name" value="Methionine synthase domain"/>
    <property type="match status" value="1"/>
</dbReference>
<dbReference type="EMBL" id="VMRJ01000007">
    <property type="protein sequence ID" value="TVT37365.1"/>
    <property type="molecule type" value="Genomic_DNA"/>
</dbReference>
<dbReference type="InterPro" id="IPR036724">
    <property type="entry name" value="Cobalamin-bd_sf"/>
</dbReference>
<keyword evidence="7" id="KW-1185">Reference proteome</keyword>
<dbReference type="SUPFAM" id="SSF52242">
    <property type="entry name" value="Cobalamin (vitamin B12)-binding domain"/>
    <property type="match status" value="1"/>
</dbReference>
<reference evidence="6 7" key="1">
    <citation type="submission" date="2019-07" db="EMBL/GenBank/DDBJ databases">
        <title>Hymenobacter sp. straun FUR1 Genome sequencing and assembly.</title>
        <authorList>
            <person name="Chhetri G."/>
        </authorList>
    </citation>
    <scope>NUCLEOTIDE SEQUENCE [LARGE SCALE GENOMIC DNA]</scope>
    <source>
        <strain evidence="6 7">Fur1</strain>
    </source>
</reference>
<evidence type="ECO:0000256" key="1">
    <source>
        <dbReference type="ARBA" id="ARBA00023015"/>
    </source>
</evidence>
<proteinExistence type="predicted"/>
<evidence type="ECO:0000259" key="5">
    <source>
        <dbReference type="PROSITE" id="PS51332"/>
    </source>
</evidence>
<dbReference type="Pfam" id="PF13411">
    <property type="entry name" value="MerR_1"/>
    <property type="match status" value="1"/>
</dbReference>
<dbReference type="InterPro" id="IPR047057">
    <property type="entry name" value="MerR_fam"/>
</dbReference>
<dbReference type="InterPro" id="IPR009061">
    <property type="entry name" value="DNA-bd_dom_put_sf"/>
</dbReference>
<dbReference type="CDD" id="cd01104">
    <property type="entry name" value="HTH_MlrA-CarA"/>
    <property type="match status" value="1"/>
</dbReference>
<dbReference type="AlphaFoldDB" id="A0A558BLH2"/>
<dbReference type="SUPFAM" id="SSF46955">
    <property type="entry name" value="Putative DNA-binding domain"/>
    <property type="match status" value="1"/>
</dbReference>
<dbReference type="InterPro" id="IPR006158">
    <property type="entry name" value="Cobalamin-bd"/>
</dbReference>
<dbReference type="PROSITE" id="PS51332">
    <property type="entry name" value="B12_BINDING"/>
    <property type="match status" value="1"/>
</dbReference>
<dbReference type="PANTHER" id="PTHR30204:SF67">
    <property type="entry name" value="HTH-TYPE TRANSCRIPTIONAL REGULATOR MLRA-RELATED"/>
    <property type="match status" value="1"/>
</dbReference>
<dbReference type="InterPro" id="IPR000551">
    <property type="entry name" value="MerR-type_HTH_dom"/>
</dbReference>
<dbReference type="Gene3D" id="1.10.1660.10">
    <property type="match status" value="1"/>
</dbReference>
<evidence type="ECO:0000313" key="7">
    <source>
        <dbReference type="Proteomes" id="UP000317624"/>
    </source>
</evidence>
<keyword evidence="2" id="KW-0238">DNA-binding</keyword>
<gene>
    <name evidence="6" type="ORF">FNT36_23465</name>
</gene>
<feature type="domain" description="HTH merR-type" evidence="4">
    <location>
        <begin position="3"/>
        <end position="72"/>
    </location>
</feature>
<dbReference type="GO" id="GO:0003677">
    <property type="term" value="F:DNA binding"/>
    <property type="evidence" value="ECO:0007669"/>
    <property type="project" value="UniProtKB-KW"/>
</dbReference>
<evidence type="ECO:0000256" key="3">
    <source>
        <dbReference type="ARBA" id="ARBA00023163"/>
    </source>
</evidence>
<evidence type="ECO:0000256" key="2">
    <source>
        <dbReference type="ARBA" id="ARBA00023125"/>
    </source>
</evidence>
<dbReference type="PROSITE" id="PS50937">
    <property type="entry name" value="HTH_MERR_2"/>
    <property type="match status" value="1"/>
</dbReference>
<dbReference type="PANTHER" id="PTHR30204">
    <property type="entry name" value="REDOX-CYCLING DRUG-SENSING TRANSCRIPTIONAL ACTIVATOR SOXR"/>
    <property type="match status" value="1"/>
</dbReference>
<dbReference type="Pfam" id="PF02607">
    <property type="entry name" value="B12-binding_2"/>
    <property type="match status" value="1"/>
</dbReference>
<keyword evidence="3" id="KW-0804">Transcription</keyword>
<accession>A0A558BLH2</accession>
<evidence type="ECO:0000313" key="6">
    <source>
        <dbReference type="EMBL" id="TVT37365.1"/>
    </source>
</evidence>
<comment type="caution">
    <text evidence="6">The sequence shown here is derived from an EMBL/GenBank/DDBJ whole genome shotgun (WGS) entry which is preliminary data.</text>
</comment>
<protein>
    <submittedName>
        <fullName evidence="6">MerR family transcriptional regulator</fullName>
    </submittedName>
</protein>
<feature type="domain" description="B12-binding" evidence="5">
    <location>
        <begin position="178"/>
        <end position="306"/>
    </location>
</feature>
<dbReference type="SMART" id="SM00422">
    <property type="entry name" value="HTH_MERR"/>
    <property type="match status" value="1"/>
</dbReference>
<dbReference type="RefSeq" id="WP_144852856.1">
    <property type="nucleotide sequence ID" value="NZ_VMRJ01000007.1"/>
</dbReference>
<dbReference type="Gene3D" id="3.40.50.280">
    <property type="entry name" value="Cobalamin-binding domain"/>
    <property type="match status" value="1"/>
</dbReference>
<evidence type="ECO:0000259" key="4">
    <source>
        <dbReference type="PROSITE" id="PS50937"/>
    </source>
</evidence>
<dbReference type="GO" id="GO:0003700">
    <property type="term" value="F:DNA-binding transcription factor activity"/>
    <property type="evidence" value="ECO:0007669"/>
    <property type="project" value="InterPro"/>
</dbReference>
<organism evidence="6 7">
    <name type="scientific">Hymenobacter setariae</name>
    <dbReference type="NCBI Taxonomy" id="2594794"/>
    <lineage>
        <taxon>Bacteria</taxon>
        <taxon>Pseudomonadati</taxon>
        <taxon>Bacteroidota</taxon>
        <taxon>Cytophagia</taxon>
        <taxon>Cytophagales</taxon>
        <taxon>Hymenobacteraceae</taxon>
        <taxon>Hymenobacter</taxon>
    </lineage>
</organism>
<name>A0A558BLH2_9BACT</name>
<dbReference type="InterPro" id="IPR003759">
    <property type="entry name" value="Cbl-bd_cap"/>
</dbReference>
<keyword evidence="1" id="KW-0805">Transcription regulation</keyword>
<dbReference type="OrthoDB" id="9800334at2"/>
<sequence length="306" mass="34265">MARYSISDLEQLSGVKAHTIRIWEQRYNLLSPSRTTTNIRTYGEADLRRLLNVAALCARGQRISQVVRLSEEECQTAALSLCNEVQPADFARLNAMLGATLDLDEPRLHRLFDEAIEQLGPEDALLRLGYPLLQRLSVSWKEGSLSVAQERLVAQLLRQELMASADALPLIPLSQADAPRWLLFLPEGEWQELALLFMNYALRARGQQVLYLGPNLPLPDIIAAARTFQPTVLATVLTTTPARAQLNNYADELRKQYPDATLLLFGTLAVQAKQLPEGCLPMACLHEFRDLIPVINQVVEAQLTEK</sequence>